<dbReference type="EMBL" id="BGZK01000939">
    <property type="protein sequence ID" value="GBP65783.1"/>
    <property type="molecule type" value="Genomic_DNA"/>
</dbReference>
<evidence type="ECO:0000313" key="1">
    <source>
        <dbReference type="EMBL" id="GBP65783.1"/>
    </source>
</evidence>
<dbReference type="Proteomes" id="UP000299102">
    <property type="component" value="Unassembled WGS sequence"/>
</dbReference>
<comment type="caution">
    <text evidence="1">The sequence shown here is derived from an EMBL/GenBank/DDBJ whole genome shotgun (WGS) entry which is preliminary data.</text>
</comment>
<accession>A0A4C1XRV2</accession>
<gene>
    <name evidence="1" type="ORF">EVAR_30841_1</name>
</gene>
<protein>
    <submittedName>
        <fullName evidence="1">Uncharacterized protein</fullName>
    </submittedName>
</protein>
<name>A0A4C1XRV2_EUMVA</name>
<sequence length="164" mass="18150">MSGGAQRLDDTPESLPHVTRVHSECARALTPPRRFPLHDDKKHDDIFHTSTHFIRRASLHYATSSAAHGRRTCGARPRERARATLAKNLSGQCERANWVKLARCKSAINWRGGDGFGALIWGKSRRKWKFRTAAAGAAGGAPRALREPNAYGTFNEPAICTHLN</sequence>
<organism evidence="1 2">
    <name type="scientific">Eumeta variegata</name>
    <name type="common">Bagworm moth</name>
    <name type="synonym">Eumeta japonica</name>
    <dbReference type="NCBI Taxonomy" id="151549"/>
    <lineage>
        <taxon>Eukaryota</taxon>
        <taxon>Metazoa</taxon>
        <taxon>Ecdysozoa</taxon>
        <taxon>Arthropoda</taxon>
        <taxon>Hexapoda</taxon>
        <taxon>Insecta</taxon>
        <taxon>Pterygota</taxon>
        <taxon>Neoptera</taxon>
        <taxon>Endopterygota</taxon>
        <taxon>Lepidoptera</taxon>
        <taxon>Glossata</taxon>
        <taxon>Ditrysia</taxon>
        <taxon>Tineoidea</taxon>
        <taxon>Psychidae</taxon>
        <taxon>Oiketicinae</taxon>
        <taxon>Eumeta</taxon>
    </lineage>
</organism>
<reference evidence="1 2" key="1">
    <citation type="journal article" date="2019" name="Commun. Biol.">
        <title>The bagworm genome reveals a unique fibroin gene that provides high tensile strength.</title>
        <authorList>
            <person name="Kono N."/>
            <person name="Nakamura H."/>
            <person name="Ohtoshi R."/>
            <person name="Tomita M."/>
            <person name="Numata K."/>
            <person name="Arakawa K."/>
        </authorList>
    </citation>
    <scope>NUCLEOTIDE SEQUENCE [LARGE SCALE GENOMIC DNA]</scope>
</reference>
<keyword evidence="2" id="KW-1185">Reference proteome</keyword>
<dbReference type="AlphaFoldDB" id="A0A4C1XRV2"/>
<proteinExistence type="predicted"/>
<evidence type="ECO:0000313" key="2">
    <source>
        <dbReference type="Proteomes" id="UP000299102"/>
    </source>
</evidence>